<dbReference type="PROSITE" id="PS50113">
    <property type="entry name" value="PAC"/>
    <property type="match status" value="1"/>
</dbReference>
<keyword evidence="3" id="KW-0597">Phosphoprotein</keyword>
<accession>A0AA49GJ07</accession>
<name>A0AA49GJ07_9BACT</name>
<reference evidence="8" key="1">
    <citation type="journal article" date="2023" name="Comput. Struct. Biotechnol. J.">
        <title>Discovery of a novel marine Bacteroidetes with a rich repertoire of carbohydrate-active enzymes.</title>
        <authorList>
            <person name="Chen B."/>
            <person name="Liu G."/>
            <person name="Chen Q."/>
            <person name="Wang H."/>
            <person name="Liu L."/>
            <person name="Tang K."/>
        </authorList>
    </citation>
    <scope>NUCLEOTIDE SEQUENCE</scope>
    <source>
        <strain evidence="8">TK19036</strain>
    </source>
</reference>
<protein>
    <recommendedName>
        <fullName evidence="2">histidine kinase</fullName>
        <ecNumber evidence="2">2.7.13.3</ecNumber>
    </recommendedName>
</protein>
<dbReference type="InterPro" id="IPR035965">
    <property type="entry name" value="PAS-like_dom_sf"/>
</dbReference>
<organism evidence="8">
    <name type="scientific">Roseihalotalea indica</name>
    <dbReference type="NCBI Taxonomy" id="2867963"/>
    <lineage>
        <taxon>Bacteria</taxon>
        <taxon>Pseudomonadati</taxon>
        <taxon>Bacteroidota</taxon>
        <taxon>Cytophagia</taxon>
        <taxon>Cytophagales</taxon>
        <taxon>Catalimonadaceae</taxon>
        <taxon>Roseihalotalea</taxon>
    </lineage>
</organism>
<dbReference type="CDD" id="cd00130">
    <property type="entry name" value="PAS"/>
    <property type="match status" value="2"/>
</dbReference>
<dbReference type="InterPro" id="IPR052162">
    <property type="entry name" value="Sensor_kinase/Photoreceptor"/>
</dbReference>
<dbReference type="PANTHER" id="PTHR43304">
    <property type="entry name" value="PHYTOCHROME-LIKE PROTEIN CPH1"/>
    <property type="match status" value="1"/>
</dbReference>
<dbReference type="AlphaFoldDB" id="A0AA49GJ07"/>
<dbReference type="SMART" id="SM00091">
    <property type="entry name" value="PAS"/>
    <property type="match status" value="3"/>
</dbReference>
<dbReference type="InterPro" id="IPR000014">
    <property type="entry name" value="PAS"/>
</dbReference>
<dbReference type="SUPFAM" id="SSF55785">
    <property type="entry name" value="PYP-like sensor domain (PAS domain)"/>
    <property type="match status" value="3"/>
</dbReference>
<keyword evidence="4" id="KW-0808">Transferase</keyword>
<dbReference type="PANTHER" id="PTHR43304:SF1">
    <property type="entry name" value="PAC DOMAIN-CONTAINING PROTEIN"/>
    <property type="match status" value="1"/>
</dbReference>
<dbReference type="GO" id="GO:0004673">
    <property type="term" value="F:protein histidine kinase activity"/>
    <property type="evidence" value="ECO:0007669"/>
    <property type="project" value="UniProtKB-EC"/>
</dbReference>
<dbReference type="Gene3D" id="3.30.450.20">
    <property type="entry name" value="PAS domain"/>
    <property type="match status" value="2"/>
</dbReference>
<dbReference type="Pfam" id="PF13188">
    <property type="entry name" value="PAS_8"/>
    <property type="match status" value="1"/>
</dbReference>
<proteinExistence type="predicted"/>
<dbReference type="Pfam" id="PF08447">
    <property type="entry name" value="PAS_3"/>
    <property type="match status" value="1"/>
</dbReference>
<dbReference type="Pfam" id="PF00989">
    <property type="entry name" value="PAS"/>
    <property type="match status" value="1"/>
</dbReference>
<dbReference type="EMBL" id="CP120682">
    <property type="protein sequence ID" value="WKN34903.1"/>
    <property type="molecule type" value="Genomic_DNA"/>
</dbReference>
<evidence type="ECO:0000256" key="5">
    <source>
        <dbReference type="ARBA" id="ARBA00022777"/>
    </source>
</evidence>
<keyword evidence="5" id="KW-0418">Kinase</keyword>
<feature type="domain" description="PAS" evidence="6">
    <location>
        <begin position="149"/>
        <end position="184"/>
    </location>
</feature>
<dbReference type="GO" id="GO:0006355">
    <property type="term" value="P:regulation of DNA-templated transcription"/>
    <property type="evidence" value="ECO:0007669"/>
    <property type="project" value="InterPro"/>
</dbReference>
<dbReference type="EC" id="2.7.13.3" evidence="2"/>
<evidence type="ECO:0000256" key="1">
    <source>
        <dbReference type="ARBA" id="ARBA00000085"/>
    </source>
</evidence>
<dbReference type="InterPro" id="IPR000700">
    <property type="entry name" value="PAS-assoc_C"/>
</dbReference>
<feature type="domain" description="PAS" evidence="6">
    <location>
        <begin position="251"/>
        <end position="323"/>
    </location>
</feature>
<dbReference type="InterPro" id="IPR013767">
    <property type="entry name" value="PAS_fold"/>
</dbReference>
<dbReference type="InterPro" id="IPR013655">
    <property type="entry name" value="PAS_fold_3"/>
</dbReference>
<dbReference type="PROSITE" id="PS50112">
    <property type="entry name" value="PAS"/>
    <property type="match status" value="2"/>
</dbReference>
<dbReference type="InterPro" id="IPR001610">
    <property type="entry name" value="PAC"/>
</dbReference>
<comment type="catalytic activity">
    <reaction evidence="1">
        <text>ATP + protein L-histidine = ADP + protein N-phospho-L-histidine.</text>
        <dbReference type="EC" id="2.7.13.3"/>
    </reaction>
</comment>
<evidence type="ECO:0000256" key="4">
    <source>
        <dbReference type="ARBA" id="ARBA00022679"/>
    </source>
</evidence>
<dbReference type="NCBIfam" id="TIGR00229">
    <property type="entry name" value="sensory_box"/>
    <property type="match status" value="2"/>
</dbReference>
<evidence type="ECO:0000259" key="7">
    <source>
        <dbReference type="PROSITE" id="PS50113"/>
    </source>
</evidence>
<evidence type="ECO:0000313" key="8">
    <source>
        <dbReference type="EMBL" id="WKN34903.1"/>
    </source>
</evidence>
<reference evidence="8" key="2">
    <citation type="journal article" date="2024" name="Antonie Van Leeuwenhoek">
        <title>Roseihalotalea indica gen. nov., sp. nov., a halophilic Bacteroidetes from mesopelagic Southwest Indian Ocean with higher carbohydrate metabolic potential.</title>
        <authorList>
            <person name="Chen B."/>
            <person name="Zhang M."/>
            <person name="Lin D."/>
            <person name="Ye J."/>
            <person name="Tang K."/>
        </authorList>
    </citation>
    <scope>NUCLEOTIDE SEQUENCE</scope>
    <source>
        <strain evidence="8">TK19036</strain>
    </source>
</reference>
<sequence length="445" mass="52194">MNLSPDFLKFIAERSRDPMLEFSDQGILRQANRAAQRLFGWSEGERVFLHDLQLYISDQEVLTWEYLQQQKKPSILPIVVSYTLRAKKMLFFRLSVELSTYRTSSSYFLVLTPIPNKGVDFADYQLAEEKFYKAFHLSPDAISITRLSDGLFLEVNEGFVHISGYRREELIGETSIGMSFWPDSVARDQLVAQLQSQGEGFMEVQFQVKNGDLIDGQINARVIDIYGEPCLISVVRDLREQKAIERALQKSEKRLQVINRATNDAVWDWDLETDRLEWNEGIHAIFGYNQEEIEPYISWWEQKIHEEDRQRVVERIHRFVQQAQDRWFDKYRMARKDGSYAYVYDKGHIITNEQGKPVRMVGGIVDITDRVLAEESLMIRNRQIAEYSFFNSHKVRGPVSRLLGLVNLVQFDETSEEDRGKWLEEIKIAAEEIDEMIREITKIFY</sequence>
<evidence type="ECO:0000256" key="2">
    <source>
        <dbReference type="ARBA" id="ARBA00012438"/>
    </source>
</evidence>
<evidence type="ECO:0000259" key="6">
    <source>
        <dbReference type="PROSITE" id="PS50112"/>
    </source>
</evidence>
<gene>
    <name evidence="8" type="ORF">K4G66_21240</name>
</gene>
<evidence type="ECO:0000256" key="3">
    <source>
        <dbReference type="ARBA" id="ARBA00022553"/>
    </source>
</evidence>
<feature type="domain" description="PAC" evidence="7">
    <location>
        <begin position="327"/>
        <end position="379"/>
    </location>
</feature>
<dbReference type="SMART" id="SM00086">
    <property type="entry name" value="PAC"/>
    <property type="match status" value="2"/>
</dbReference>